<organism evidence="1 2">
    <name type="scientific">Morella rubra</name>
    <name type="common">Chinese bayberry</name>
    <dbReference type="NCBI Taxonomy" id="262757"/>
    <lineage>
        <taxon>Eukaryota</taxon>
        <taxon>Viridiplantae</taxon>
        <taxon>Streptophyta</taxon>
        <taxon>Embryophyta</taxon>
        <taxon>Tracheophyta</taxon>
        <taxon>Spermatophyta</taxon>
        <taxon>Magnoliopsida</taxon>
        <taxon>eudicotyledons</taxon>
        <taxon>Gunneridae</taxon>
        <taxon>Pentapetalae</taxon>
        <taxon>rosids</taxon>
        <taxon>fabids</taxon>
        <taxon>Fagales</taxon>
        <taxon>Myricaceae</taxon>
        <taxon>Morella</taxon>
    </lineage>
</organism>
<dbReference type="EMBL" id="RXIC02000023">
    <property type="protein sequence ID" value="KAB1212613.1"/>
    <property type="molecule type" value="Genomic_DNA"/>
</dbReference>
<gene>
    <name evidence="1" type="ORF">CJ030_MR5G022580</name>
</gene>
<comment type="caution">
    <text evidence="1">The sequence shown here is derived from an EMBL/GenBank/DDBJ whole genome shotgun (WGS) entry which is preliminary data.</text>
</comment>
<reference evidence="1 2" key="1">
    <citation type="journal article" date="2019" name="Plant Biotechnol. J.">
        <title>The red bayberry genome and genetic basis of sex determination.</title>
        <authorList>
            <person name="Jia H.M."/>
            <person name="Jia H.J."/>
            <person name="Cai Q.L."/>
            <person name="Wang Y."/>
            <person name="Zhao H.B."/>
            <person name="Yang W.F."/>
            <person name="Wang G.Y."/>
            <person name="Li Y.H."/>
            <person name="Zhan D.L."/>
            <person name="Shen Y.T."/>
            <person name="Niu Q.F."/>
            <person name="Chang L."/>
            <person name="Qiu J."/>
            <person name="Zhao L."/>
            <person name="Xie H.B."/>
            <person name="Fu W.Y."/>
            <person name="Jin J."/>
            <person name="Li X.W."/>
            <person name="Jiao Y."/>
            <person name="Zhou C.C."/>
            <person name="Tu T."/>
            <person name="Chai C.Y."/>
            <person name="Gao J.L."/>
            <person name="Fan L.J."/>
            <person name="van de Weg E."/>
            <person name="Wang J.Y."/>
            <person name="Gao Z.S."/>
        </authorList>
    </citation>
    <scope>NUCLEOTIDE SEQUENCE [LARGE SCALE GENOMIC DNA]</scope>
    <source>
        <tissue evidence="1">Leaves</tissue>
    </source>
</reference>
<sequence>MYPNSYYDPKAAAQAPPPYPPPPYASQAVGNGPLVSVIALTIPPIAVLPGAVPASPLAASLRSRTGGKHEHRELKARGLDPTIGIVQHHPKGVSVTFLANKIREFLGIARPESPSYPDREEEIANRLMLSNNELYKLLTEKEKVPNHLPNIPHSAMTDFFRMLHLIVAYNIDPR</sequence>
<dbReference type="Proteomes" id="UP000516437">
    <property type="component" value="Chromosome 5"/>
</dbReference>
<proteinExistence type="predicted"/>
<accession>A0A6A1VIU9</accession>
<name>A0A6A1VIU9_9ROSI</name>
<keyword evidence="2" id="KW-1185">Reference proteome</keyword>
<evidence type="ECO:0000313" key="2">
    <source>
        <dbReference type="Proteomes" id="UP000516437"/>
    </source>
</evidence>
<dbReference type="AlphaFoldDB" id="A0A6A1VIU9"/>
<evidence type="ECO:0000313" key="1">
    <source>
        <dbReference type="EMBL" id="KAB1212613.1"/>
    </source>
</evidence>
<dbReference type="OrthoDB" id="1714944at2759"/>
<protein>
    <submittedName>
        <fullName evidence="1">Uncharacterized protein</fullName>
    </submittedName>
</protein>